<comment type="caution">
    <text evidence="1">The sequence shown here is derived from an EMBL/GenBank/DDBJ whole genome shotgun (WGS) entry which is preliminary data.</text>
</comment>
<proteinExistence type="predicted"/>
<dbReference type="Proteomes" id="UP000288805">
    <property type="component" value="Unassembled WGS sequence"/>
</dbReference>
<organism evidence="1 2">
    <name type="scientific">Vitis vinifera</name>
    <name type="common">Grape</name>
    <dbReference type="NCBI Taxonomy" id="29760"/>
    <lineage>
        <taxon>Eukaryota</taxon>
        <taxon>Viridiplantae</taxon>
        <taxon>Streptophyta</taxon>
        <taxon>Embryophyta</taxon>
        <taxon>Tracheophyta</taxon>
        <taxon>Spermatophyta</taxon>
        <taxon>Magnoliopsida</taxon>
        <taxon>eudicotyledons</taxon>
        <taxon>Gunneridae</taxon>
        <taxon>Pentapetalae</taxon>
        <taxon>rosids</taxon>
        <taxon>Vitales</taxon>
        <taxon>Vitaceae</taxon>
        <taxon>Viteae</taxon>
        <taxon>Vitis</taxon>
    </lineage>
</organism>
<protein>
    <submittedName>
        <fullName evidence="1">Uncharacterized protein</fullName>
    </submittedName>
</protein>
<evidence type="ECO:0000313" key="2">
    <source>
        <dbReference type="Proteomes" id="UP000288805"/>
    </source>
</evidence>
<evidence type="ECO:0000313" key="1">
    <source>
        <dbReference type="EMBL" id="RVW21975.1"/>
    </source>
</evidence>
<sequence length="86" mass="9956">MASYHQRAIAHYNKMAWPCVCWTGTLVLRKVFENTAEAETRKFQTNWEGPYVVAKAGDSRAYHLQTLDGVSLLCPWNVSNLKQYYQ</sequence>
<dbReference type="EMBL" id="QGNW01002257">
    <property type="protein sequence ID" value="RVW21975.1"/>
    <property type="molecule type" value="Genomic_DNA"/>
</dbReference>
<reference evidence="1 2" key="1">
    <citation type="journal article" date="2018" name="PLoS Genet.">
        <title>Population sequencing reveals clonal diversity and ancestral inbreeding in the grapevine cultivar Chardonnay.</title>
        <authorList>
            <person name="Roach M.J."/>
            <person name="Johnson D.L."/>
            <person name="Bohlmann J."/>
            <person name="van Vuuren H.J."/>
            <person name="Jones S.J."/>
            <person name="Pretorius I.S."/>
            <person name="Schmidt S.A."/>
            <person name="Borneman A.R."/>
        </authorList>
    </citation>
    <scope>NUCLEOTIDE SEQUENCE [LARGE SCALE GENOMIC DNA]</scope>
    <source>
        <strain evidence="2">cv. Chardonnay</strain>
        <tissue evidence="1">Leaf</tissue>
    </source>
</reference>
<accession>A0A438CFL2</accession>
<name>A0A438CFL2_VITVI</name>
<gene>
    <name evidence="1" type="ORF">CK203_110256</name>
</gene>
<dbReference type="AlphaFoldDB" id="A0A438CFL2"/>